<dbReference type="PROSITE" id="PS50878">
    <property type="entry name" value="RT_POL"/>
    <property type="match status" value="1"/>
</dbReference>
<sequence>MSGRIIPSDTKRGVRQRDTKSPQLFNACLQIVFERLNWQRKGIDEKLLSNFRFANDIVLISRSYNQLRTMLKDLVRDGNKVESKTNVAKTKVMTNRNIGRSFTVNQKTAEKVDEFIYLGQLITINKDTETEVRRRIKIGWKSFFNSKEFFTDRKVGMILRRRLFNPCVLPAMLYGSETWTVTKKIEMMMQVAQRRMERMMARVTLRDRKTNEWLRGVTKVKDFVKCARKTKI</sequence>
<dbReference type="AlphaFoldDB" id="A0ABD6ERF8"/>
<organism evidence="2 3">
    <name type="scientific">Gnathostoma spinigerum</name>
    <dbReference type="NCBI Taxonomy" id="75299"/>
    <lineage>
        <taxon>Eukaryota</taxon>
        <taxon>Metazoa</taxon>
        <taxon>Ecdysozoa</taxon>
        <taxon>Nematoda</taxon>
        <taxon>Chromadorea</taxon>
        <taxon>Rhabditida</taxon>
        <taxon>Spirurina</taxon>
        <taxon>Gnathostomatomorpha</taxon>
        <taxon>Gnathostomatoidea</taxon>
        <taxon>Gnathostomatidae</taxon>
        <taxon>Gnathostoma</taxon>
    </lineage>
</organism>
<dbReference type="PANTHER" id="PTHR47027:SF29">
    <property type="entry name" value="C2H2-TYPE DOMAIN-CONTAINING PROTEIN"/>
    <property type="match status" value="1"/>
</dbReference>
<evidence type="ECO:0000313" key="3">
    <source>
        <dbReference type="Proteomes" id="UP001608902"/>
    </source>
</evidence>
<dbReference type="Pfam" id="PF00078">
    <property type="entry name" value="RVT_1"/>
    <property type="match status" value="1"/>
</dbReference>
<dbReference type="InterPro" id="IPR000477">
    <property type="entry name" value="RT_dom"/>
</dbReference>
<evidence type="ECO:0000259" key="1">
    <source>
        <dbReference type="PROSITE" id="PS50878"/>
    </source>
</evidence>
<feature type="domain" description="Reverse transcriptase" evidence="1">
    <location>
        <begin position="1"/>
        <end position="122"/>
    </location>
</feature>
<dbReference type="EMBL" id="JBGFUD010009530">
    <property type="protein sequence ID" value="MFH4982538.1"/>
    <property type="molecule type" value="Genomic_DNA"/>
</dbReference>
<protein>
    <recommendedName>
        <fullName evidence="1">Reverse transcriptase domain-containing protein</fullName>
    </recommendedName>
</protein>
<name>A0ABD6ERF8_9BILA</name>
<keyword evidence="3" id="KW-1185">Reference proteome</keyword>
<comment type="caution">
    <text evidence="2">The sequence shown here is derived from an EMBL/GenBank/DDBJ whole genome shotgun (WGS) entry which is preliminary data.</text>
</comment>
<gene>
    <name evidence="2" type="ORF">AB6A40_009247</name>
</gene>
<dbReference type="PANTHER" id="PTHR47027">
    <property type="entry name" value="REVERSE TRANSCRIPTASE DOMAIN-CONTAINING PROTEIN"/>
    <property type="match status" value="1"/>
</dbReference>
<reference evidence="2 3" key="1">
    <citation type="submission" date="2024-08" db="EMBL/GenBank/DDBJ databases">
        <title>Gnathostoma spinigerum genome.</title>
        <authorList>
            <person name="Gonzalez-Bertolin B."/>
            <person name="Monzon S."/>
            <person name="Zaballos A."/>
            <person name="Jimenez P."/>
            <person name="Dekumyoy P."/>
            <person name="Varona S."/>
            <person name="Cuesta I."/>
            <person name="Sumanam S."/>
            <person name="Adisakwattana P."/>
            <person name="Gasser R.B."/>
            <person name="Hernandez-Gonzalez A."/>
            <person name="Young N.D."/>
            <person name="Perteguer M.J."/>
        </authorList>
    </citation>
    <scope>NUCLEOTIDE SEQUENCE [LARGE SCALE GENOMIC DNA]</scope>
    <source>
        <strain evidence="2">AL3</strain>
        <tissue evidence="2">Liver</tissue>
    </source>
</reference>
<accession>A0ABD6ERF8</accession>
<dbReference type="Proteomes" id="UP001608902">
    <property type="component" value="Unassembled WGS sequence"/>
</dbReference>
<evidence type="ECO:0000313" key="2">
    <source>
        <dbReference type="EMBL" id="MFH4982538.1"/>
    </source>
</evidence>
<proteinExistence type="predicted"/>